<feature type="chain" id="PRO_5040490821" evidence="1">
    <location>
        <begin position="20"/>
        <end position="134"/>
    </location>
</feature>
<dbReference type="Proteomes" id="UP001153714">
    <property type="component" value="Chromosome 18"/>
</dbReference>
<name>A0A9N9WEU4_9NEOP</name>
<reference evidence="2" key="1">
    <citation type="submission" date="2021-12" db="EMBL/GenBank/DDBJ databases">
        <authorList>
            <person name="King R."/>
        </authorList>
    </citation>
    <scope>NUCLEOTIDE SEQUENCE</scope>
</reference>
<sequence length="134" mass="14836">MDVKIACILFLAIVSQGYGITEIRLEDKQVSYLTNNIIGRSIGIGKSFLDRLVVCMVTFPNGIAYEAFPNDNTPSTVTFGLAAEPFRSCVIEFKDSNVAMSGIYDLASMVLHTSNSSHTITRRRFNLTISEVEF</sequence>
<gene>
    <name evidence="2" type="ORF">DIATSA_LOCUS5761</name>
</gene>
<protein>
    <submittedName>
        <fullName evidence="2">Uncharacterized protein</fullName>
    </submittedName>
</protein>
<evidence type="ECO:0000313" key="3">
    <source>
        <dbReference type="Proteomes" id="UP001153714"/>
    </source>
</evidence>
<evidence type="ECO:0000256" key="1">
    <source>
        <dbReference type="SAM" id="SignalP"/>
    </source>
</evidence>
<keyword evidence="3" id="KW-1185">Reference proteome</keyword>
<dbReference type="OrthoDB" id="7358924at2759"/>
<keyword evidence="1" id="KW-0732">Signal</keyword>
<proteinExistence type="predicted"/>
<evidence type="ECO:0000313" key="2">
    <source>
        <dbReference type="EMBL" id="CAG9787915.1"/>
    </source>
</evidence>
<organism evidence="2 3">
    <name type="scientific">Diatraea saccharalis</name>
    <name type="common">sugarcane borer</name>
    <dbReference type="NCBI Taxonomy" id="40085"/>
    <lineage>
        <taxon>Eukaryota</taxon>
        <taxon>Metazoa</taxon>
        <taxon>Ecdysozoa</taxon>
        <taxon>Arthropoda</taxon>
        <taxon>Hexapoda</taxon>
        <taxon>Insecta</taxon>
        <taxon>Pterygota</taxon>
        <taxon>Neoptera</taxon>
        <taxon>Endopterygota</taxon>
        <taxon>Lepidoptera</taxon>
        <taxon>Glossata</taxon>
        <taxon>Ditrysia</taxon>
        <taxon>Pyraloidea</taxon>
        <taxon>Crambidae</taxon>
        <taxon>Crambinae</taxon>
        <taxon>Diatraea</taxon>
    </lineage>
</organism>
<reference evidence="2" key="2">
    <citation type="submission" date="2022-10" db="EMBL/GenBank/DDBJ databases">
        <authorList>
            <consortium name="ENA_rothamsted_submissions"/>
            <consortium name="culmorum"/>
            <person name="King R."/>
        </authorList>
    </citation>
    <scope>NUCLEOTIDE SEQUENCE</scope>
</reference>
<feature type="signal peptide" evidence="1">
    <location>
        <begin position="1"/>
        <end position="19"/>
    </location>
</feature>
<dbReference type="EMBL" id="OU893349">
    <property type="protein sequence ID" value="CAG9787915.1"/>
    <property type="molecule type" value="Genomic_DNA"/>
</dbReference>
<dbReference type="AlphaFoldDB" id="A0A9N9WEU4"/>
<accession>A0A9N9WEU4</accession>